<evidence type="ECO:0000256" key="1">
    <source>
        <dbReference type="SAM" id="Phobius"/>
    </source>
</evidence>
<dbReference type="EMBL" id="GGEC01079989">
    <property type="protein sequence ID" value="MBX60473.1"/>
    <property type="molecule type" value="Transcribed_RNA"/>
</dbReference>
<reference evidence="2" key="1">
    <citation type="submission" date="2018-02" db="EMBL/GenBank/DDBJ databases">
        <title>Rhizophora mucronata_Transcriptome.</title>
        <authorList>
            <person name="Meera S.P."/>
            <person name="Sreeshan A."/>
            <person name="Augustine A."/>
        </authorList>
    </citation>
    <scope>NUCLEOTIDE SEQUENCE</scope>
    <source>
        <tissue evidence="2">Leaf</tissue>
    </source>
</reference>
<feature type="transmembrane region" description="Helical" evidence="1">
    <location>
        <begin position="35"/>
        <end position="54"/>
    </location>
</feature>
<keyword evidence="1" id="KW-0472">Membrane</keyword>
<name>A0A2P2Q0K6_RHIMU</name>
<keyword evidence="1" id="KW-1133">Transmembrane helix</keyword>
<protein>
    <submittedName>
        <fullName evidence="2">Uncharacterized protein</fullName>
    </submittedName>
</protein>
<accession>A0A2P2Q0K6</accession>
<sequence length="55" mass="6609">MEYEQSKFIHKFVKKLKHDQPTVSNNQRVFPRISTVRVCFCFIFLSVICQSSIYH</sequence>
<dbReference type="AlphaFoldDB" id="A0A2P2Q0K6"/>
<proteinExistence type="predicted"/>
<evidence type="ECO:0000313" key="2">
    <source>
        <dbReference type="EMBL" id="MBX60473.1"/>
    </source>
</evidence>
<keyword evidence="1" id="KW-0812">Transmembrane</keyword>
<organism evidence="2">
    <name type="scientific">Rhizophora mucronata</name>
    <name type="common">Asiatic mangrove</name>
    <dbReference type="NCBI Taxonomy" id="61149"/>
    <lineage>
        <taxon>Eukaryota</taxon>
        <taxon>Viridiplantae</taxon>
        <taxon>Streptophyta</taxon>
        <taxon>Embryophyta</taxon>
        <taxon>Tracheophyta</taxon>
        <taxon>Spermatophyta</taxon>
        <taxon>Magnoliopsida</taxon>
        <taxon>eudicotyledons</taxon>
        <taxon>Gunneridae</taxon>
        <taxon>Pentapetalae</taxon>
        <taxon>rosids</taxon>
        <taxon>fabids</taxon>
        <taxon>Malpighiales</taxon>
        <taxon>Rhizophoraceae</taxon>
        <taxon>Rhizophora</taxon>
    </lineage>
</organism>